<dbReference type="CDD" id="cd07067">
    <property type="entry name" value="HP_PGM_like"/>
    <property type="match status" value="1"/>
</dbReference>
<dbReference type="InterPro" id="IPR013078">
    <property type="entry name" value="His_Pase_superF_clade-1"/>
</dbReference>
<dbReference type="AlphaFoldDB" id="A0A951QJ56"/>
<dbReference type="PROSITE" id="PS00175">
    <property type="entry name" value="PG_MUTASE"/>
    <property type="match status" value="1"/>
</dbReference>
<name>A0A951QJ56_9CYAN</name>
<dbReference type="Gene3D" id="3.40.50.1240">
    <property type="entry name" value="Phosphoglycerate mutase-like"/>
    <property type="match status" value="1"/>
</dbReference>
<dbReference type="SMART" id="SM00855">
    <property type="entry name" value="PGAM"/>
    <property type="match status" value="1"/>
</dbReference>
<reference evidence="1" key="1">
    <citation type="submission" date="2021-05" db="EMBL/GenBank/DDBJ databases">
        <authorList>
            <person name="Pietrasiak N."/>
            <person name="Ward R."/>
            <person name="Stajich J.E."/>
            <person name="Kurbessoian T."/>
        </authorList>
    </citation>
    <scope>NUCLEOTIDE SEQUENCE</scope>
    <source>
        <strain evidence="1">GSE-NOS-MK-12-04C</strain>
    </source>
</reference>
<protein>
    <submittedName>
        <fullName evidence="1">Phosphoglycerate mutase family protein</fullName>
    </submittedName>
</protein>
<dbReference type="SUPFAM" id="SSF53254">
    <property type="entry name" value="Phosphoglycerate mutase-like"/>
    <property type="match status" value="1"/>
</dbReference>
<dbReference type="InterPro" id="IPR001345">
    <property type="entry name" value="PG/BPGM_mutase_AS"/>
</dbReference>
<accession>A0A951QJ56</accession>
<organism evidence="1 2">
    <name type="scientific">Cyanomargarita calcarea GSE-NOS-MK-12-04C</name>
    <dbReference type="NCBI Taxonomy" id="2839659"/>
    <lineage>
        <taxon>Bacteria</taxon>
        <taxon>Bacillati</taxon>
        <taxon>Cyanobacteriota</taxon>
        <taxon>Cyanophyceae</taxon>
        <taxon>Nostocales</taxon>
        <taxon>Cyanomargaritaceae</taxon>
        <taxon>Cyanomargarita</taxon>
    </lineage>
</organism>
<proteinExistence type="predicted"/>
<evidence type="ECO:0000313" key="1">
    <source>
        <dbReference type="EMBL" id="MBW4666618.1"/>
    </source>
</evidence>
<dbReference type="InterPro" id="IPR050275">
    <property type="entry name" value="PGM_Phosphatase"/>
</dbReference>
<sequence length="221" mass="25148">MVTVWLIRHGESEANAGLPTFESATIKLTDKGHQEAKQVADSFTRQPSLIVTSPYLRTKQTAEPTIERFPSAPQSEWLVQEFDYLSVERRSNTTLEQRRPMAKAYWEKYDPFYVDGEGAESFAAVMSRVQDLQNKILHLDKEFVAVFTHRLFMGIFLWSLLTNSVEISSESIRQARAFLDSVPTPNGSIVKLQIKNSDIWTSRIITSHLSFSTSSESSVHM</sequence>
<dbReference type="EMBL" id="JAHHGZ010000003">
    <property type="protein sequence ID" value="MBW4666618.1"/>
    <property type="molecule type" value="Genomic_DNA"/>
</dbReference>
<dbReference type="GO" id="GO:0016791">
    <property type="term" value="F:phosphatase activity"/>
    <property type="evidence" value="ECO:0007669"/>
    <property type="project" value="TreeGrafter"/>
</dbReference>
<dbReference type="PANTHER" id="PTHR48100">
    <property type="entry name" value="BROAD-SPECIFICITY PHOSPHATASE YOR283W-RELATED"/>
    <property type="match status" value="1"/>
</dbReference>
<reference evidence="1" key="2">
    <citation type="journal article" date="2022" name="Microbiol. Resour. Announc.">
        <title>Metagenome Sequencing to Explore Phylogenomics of Terrestrial Cyanobacteria.</title>
        <authorList>
            <person name="Ward R.D."/>
            <person name="Stajich J.E."/>
            <person name="Johansen J.R."/>
            <person name="Huntemann M."/>
            <person name="Clum A."/>
            <person name="Foster B."/>
            <person name="Foster B."/>
            <person name="Roux S."/>
            <person name="Palaniappan K."/>
            <person name="Varghese N."/>
            <person name="Mukherjee S."/>
            <person name="Reddy T.B.K."/>
            <person name="Daum C."/>
            <person name="Copeland A."/>
            <person name="Chen I.A."/>
            <person name="Ivanova N.N."/>
            <person name="Kyrpides N.C."/>
            <person name="Shapiro N."/>
            <person name="Eloe-Fadrosh E.A."/>
            <person name="Pietrasiak N."/>
        </authorList>
    </citation>
    <scope>NUCLEOTIDE SEQUENCE</scope>
    <source>
        <strain evidence="1">GSE-NOS-MK-12-04C</strain>
    </source>
</reference>
<dbReference type="Pfam" id="PF00300">
    <property type="entry name" value="His_Phos_1"/>
    <property type="match status" value="1"/>
</dbReference>
<comment type="caution">
    <text evidence="1">The sequence shown here is derived from an EMBL/GenBank/DDBJ whole genome shotgun (WGS) entry which is preliminary data.</text>
</comment>
<evidence type="ECO:0000313" key="2">
    <source>
        <dbReference type="Proteomes" id="UP000729701"/>
    </source>
</evidence>
<dbReference type="Proteomes" id="UP000729701">
    <property type="component" value="Unassembled WGS sequence"/>
</dbReference>
<dbReference type="InterPro" id="IPR029033">
    <property type="entry name" value="His_PPase_superfam"/>
</dbReference>
<gene>
    <name evidence="1" type="ORF">KME60_04035</name>
</gene>
<dbReference type="PANTHER" id="PTHR48100:SF15">
    <property type="entry name" value="SEDOHEPTULOSE 1,7-BISPHOSPHATASE"/>
    <property type="match status" value="1"/>
</dbReference>